<gene>
    <name evidence="1" type="ORF">OWV82_002846</name>
</gene>
<name>A0ACC1Z3W2_MELAZ</name>
<keyword evidence="1" id="KW-0418">Kinase</keyword>
<sequence length="236" mass="25614">MASFKPSVIAKPVNGGGDRVGLPHCNSGEIHVIIGPMFAGKTTALLRRIRSEGNNGRNVAMIKSSKDTRYAVDSVVTHDGAKFPCWALPDLTSFQQKVGDDAYEKLDVIGIDEAQFFGDLYEFCCKAADHDGKTVIVAGLDGDYLRRSFGSVLDIVPLADTVTKLTARCELCGKRAFFTYRRIEETKTELIGGSDVYMPVCRQHYVNGQVVTGAAKNVLESRKVQSESCVEAAAAI</sequence>
<organism evidence="1 2">
    <name type="scientific">Melia azedarach</name>
    <name type="common">Chinaberry tree</name>
    <dbReference type="NCBI Taxonomy" id="155640"/>
    <lineage>
        <taxon>Eukaryota</taxon>
        <taxon>Viridiplantae</taxon>
        <taxon>Streptophyta</taxon>
        <taxon>Embryophyta</taxon>
        <taxon>Tracheophyta</taxon>
        <taxon>Spermatophyta</taxon>
        <taxon>Magnoliopsida</taxon>
        <taxon>eudicotyledons</taxon>
        <taxon>Gunneridae</taxon>
        <taxon>Pentapetalae</taxon>
        <taxon>rosids</taxon>
        <taxon>malvids</taxon>
        <taxon>Sapindales</taxon>
        <taxon>Meliaceae</taxon>
        <taxon>Melia</taxon>
    </lineage>
</organism>
<evidence type="ECO:0000313" key="1">
    <source>
        <dbReference type="EMBL" id="KAJ4730174.1"/>
    </source>
</evidence>
<dbReference type="EMBL" id="CM051394">
    <property type="protein sequence ID" value="KAJ4730174.1"/>
    <property type="molecule type" value="Genomic_DNA"/>
</dbReference>
<dbReference type="Proteomes" id="UP001164539">
    <property type="component" value="Chromosome 1"/>
</dbReference>
<accession>A0ACC1Z3W2</accession>
<keyword evidence="2" id="KW-1185">Reference proteome</keyword>
<proteinExistence type="predicted"/>
<evidence type="ECO:0000313" key="2">
    <source>
        <dbReference type="Proteomes" id="UP001164539"/>
    </source>
</evidence>
<reference evidence="1 2" key="1">
    <citation type="journal article" date="2023" name="Science">
        <title>Complex scaffold remodeling in plant triterpene biosynthesis.</title>
        <authorList>
            <person name="De La Pena R."/>
            <person name="Hodgson H."/>
            <person name="Liu J.C."/>
            <person name="Stephenson M.J."/>
            <person name="Martin A.C."/>
            <person name="Owen C."/>
            <person name="Harkess A."/>
            <person name="Leebens-Mack J."/>
            <person name="Jimenez L.E."/>
            <person name="Osbourn A."/>
            <person name="Sattely E.S."/>
        </authorList>
    </citation>
    <scope>NUCLEOTIDE SEQUENCE [LARGE SCALE GENOMIC DNA]</scope>
    <source>
        <strain evidence="2">cv. JPN11</strain>
        <tissue evidence="1">Leaf</tissue>
    </source>
</reference>
<protein>
    <submittedName>
        <fullName evidence="1">Thymidine kinase</fullName>
    </submittedName>
</protein>
<keyword evidence="1" id="KW-0808">Transferase</keyword>
<comment type="caution">
    <text evidence="1">The sequence shown here is derived from an EMBL/GenBank/DDBJ whole genome shotgun (WGS) entry which is preliminary data.</text>
</comment>